<dbReference type="GO" id="GO:0006508">
    <property type="term" value="P:proteolysis"/>
    <property type="evidence" value="ECO:0007669"/>
    <property type="project" value="UniProtKB-KW"/>
</dbReference>
<dbReference type="InterPro" id="IPR004487">
    <property type="entry name" value="Clp_protease_ATP-bd_su_ClpX"/>
</dbReference>
<reference evidence="2" key="1">
    <citation type="submission" date="2022-01" db="EMBL/GenBank/DDBJ databases">
        <title>Genome assemble of Metamasius hemipterus Nardonella endosymbiont.</title>
        <authorList>
            <person name="Palmieri L."/>
            <person name="Pavarini R."/>
            <person name="Sharma P."/>
        </authorList>
    </citation>
    <scope>NUCLEOTIDE SEQUENCE [LARGE SCALE GENOMIC DNA]</scope>
    <source>
        <strain evidence="2">NARMHE1</strain>
    </source>
</reference>
<dbReference type="GO" id="GO:0005524">
    <property type="term" value="F:ATP binding"/>
    <property type="evidence" value="ECO:0007669"/>
    <property type="project" value="UniProtKB-KW"/>
</dbReference>
<evidence type="ECO:0000313" key="3">
    <source>
        <dbReference type="Proteomes" id="UP001203831"/>
    </source>
</evidence>
<comment type="caution">
    <text evidence="2">The sequence shown here is derived from an EMBL/GenBank/DDBJ whole genome shotgun (WGS) entry which is preliminary data.</text>
</comment>
<dbReference type="PANTHER" id="PTHR48102">
    <property type="entry name" value="ATP-DEPENDENT CLP PROTEASE ATP-BINDING SUBUNIT CLPX-LIKE, MITOCHONDRIAL-RELATED"/>
    <property type="match status" value="1"/>
</dbReference>
<dbReference type="InterPro" id="IPR003959">
    <property type="entry name" value="ATPase_AAA_core"/>
</dbReference>
<accession>A0ABT0TW88</accession>
<dbReference type="RefSeq" id="WP_250672633.1">
    <property type="nucleotide sequence ID" value="NZ_JAKMAI010000005.1"/>
</dbReference>
<dbReference type="NCBIfam" id="NF003745">
    <property type="entry name" value="PRK05342.1"/>
    <property type="match status" value="1"/>
</dbReference>
<dbReference type="Gene3D" id="3.40.50.300">
    <property type="entry name" value="P-loop containing nucleotide triphosphate hydrolases"/>
    <property type="match status" value="1"/>
</dbReference>
<dbReference type="SUPFAM" id="SSF52540">
    <property type="entry name" value="P-loop containing nucleoside triphosphate hydrolases"/>
    <property type="match status" value="1"/>
</dbReference>
<keyword evidence="2" id="KW-0645">Protease</keyword>
<dbReference type="InterPro" id="IPR050052">
    <property type="entry name" value="ATP-dep_Clp_protease_ClpX"/>
</dbReference>
<keyword evidence="2" id="KW-0547">Nucleotide-binding</keyword>
<evidence type="ECO:0000259" key="1">
    <source>
        <dbReference type="SMART" id="SM00382"/>
    </source>
</evidence>
<dbReference type="Pfam" id="PF07724">
    <property type="entry name" value="AAA_2"/>
    <property type="match status" value="1"/>
</dbReference>
<dbReference type="InterPro" id="IPR003593">
    <property type="entry name" value="AAA+_ATPase"/>
</dbReference>
<evidence type="ECO:0000313" key="2">
    <source>
        <dbReference type="EMBL" id="MCM0158266.1"/>
    </source>
</evidence>
<keyword evidence="2" id="KW-0067">ATP-binding</keyword>
<protein>
    <submittedName>
        <fullName evidence="2">ATP-dependent Clp protease ATP-binding subunit ClpX</fullName>
    </submittedName>
</protein>
<dbReference type="SMART" id="SM00382">
    <property type="entry name" value="AAA"/>
    <property type="match status" value="1"/>
</dbReference>
<dbReference type="InterPro" id="IPR027417">
    <property type="entry name" value="P-loop_NTPase"/>
</dbReference>
<feature type="domain" description="AAA+ ATPase" evidence="1">
    <location>
        <begin position="48"/>
        <end position="205"/>
    </location>
</feature>
<keyword evidence="2" id="KW-0378">Hydrolase</keyword>
<dbReference type="EMBL" id="JAKMAI010000005">
    <property type="protein sequence ID" value="MCM0158266.1"/>
    <property type="molecule type" value="Genomic_DNA"/>
</dbReference>
<dbReference type="Gene3D" id="1.10.8.60">
    <property type="match status" value="1"/>
</dbReference>
<gene>
    <name evidence="2" type="primary">clpX</name>
    <name evidence="2" type="ORF">L7J86_00430</name>
</gene>
<dbReference type="Proteomes" id="UP001203831">
    <property type="component" value="Unassembled WGS sequence"/>
</dbReference>
<name>A0ABT0TW88_9GAMM</name>
<dbReference type="GO" id="GO:0008233">
    <property type="term" value="F:peptidase activity"/>
    <property type="evidence" value="ECO:0007669"/>
    <property type="project" value="UniProtKB-KW"/>
</dbReference>
<dbReference type="PANTHER" id="PTHR48102:SF7">
    <property type="entry name" value="ATP-DEPENDENT CLP PROTEASE ATP-BINDING SUBUNIT CLPX-LIKE, MITOCHONDRIAL"/>
    <property type="match status" value="1"/>
</dbReference>
<proteinExistence type="predicted"/>
<organism evidence="2 3">
    <name type="scientific">endosymbiont of Metamasius hemipterus</name>
    <dbReference type="NCBI Taxonomy" id="204627"/>
    <lineage>
        <taxon>Bacteria</taxon>
        <taxon>Pseudomonadati</taxon>
        <taxon>Pseudomonadota</taxon>
        <taxon>Gammaproteobacteria</taxon>
        <taxon>Candidatus Nardonella</taxon>
    </lineage>
</organism>
<keyword evidence="3" id="KW-1185">Reference proteome</keyword>
<dbReference type="NCBIfam" id="TIGR00382">
    <property type="entry name" value="clpX"/>
    <property type="match status" value="1"/>
</dbReference>
<sequence length="324" mass="37390">MKYLNPKEIFEELNKYIISHNYAKKIISVSILNHYKKILDNQLNDFTEKNNILIIGPTGCGKTLLAKTISKLLNIPFSISDATSLTEAGYVGEDIENIIYNLLQICNFDINKAENSIIYIDEIDKLSKKQINPSITRDVSGEGVQQALLKTLEGTILNIPIKGGRKHPYQDYIRINTKNILFICGGSFNGIDEIINNRIYSNNIGFNFNNENNNNINNNIIHSDLIKYGFIPEFIGRFSTLIKLNDLNEKDIFNILKYSKNSIINYYEKLFNLYDLNLYFKNESLKEISKLSITLNIGARGLNYILEKILLNYIFNIDYYKKKY</sequence>